<dbReference type="SUPFAM" id="SSF54928">
    <property type="entry name" value="RNA-binding domain, RBD"/>
    <property type="match status" value="1"/>
</dbReference>
<protein>
    <submittedName>
        <fullName evidence="4">RRM domain-containing protein</fullName>
    </submittedName>
</protein>
<dbReference type="CDD" id="cd00590">
    <property type="entry name" value="RRM_SF"/>
    <property type="match status" value="1"/>
</dbReference>
<dbReference type="AlphaFoldDB" id="A0A0K0FU02"/>
<organism evidence="3 4">
    <name type="scientific">Strongyloides venezuelensis</name>
    <name type="common">Threadworm</name>
    <dbReference type="NCBI Taxonomy" id="75913"/>
    <lineage>
        <taxon>Eukaryota</taxon>
        <taxon>Metazoa</taxon>
        <taxon>Ecdysozoa</taxon>
        <taxon>Nematoda</taxon>
        <taxon>Chromadorea</taxon>
        <taxon>Rhabditida</taxon>
        <taxon>Tylenchina</taxon>
        <taxon>Panagrolaimomorpha</taxon>
        <taxon>Strongyloidoidea</taxon>
        <taxon>Strongyloididae</taxon>
        <taxon>Strongyloides</taxon>
    </lineage>
</organism>
<dbReference type="InterPro" id="IPR000504">
    <property type="entry name" value="RRM_dom"/>
</dbReference>
<evidence type="ECO:0000256" key="1">
    <source>
        <dbReference type="PROSITE-ProRule" id="PRU00176"/>
    </source>
</evidence>
<accession>A0A0K0FU02</accession>
<dbReference type="Gene3D" id="3.30.70.330">
    <property type="match status" value="1"/>
</dbReference>
<feature type="domain" description="RRM" evidence="2">
    <location>
        <begin position="20"/>
        <end position="94"/>
    </location>
</feature>
<reference evidence="3" key="1">
    <citation type="submission" date="2014-07" db="EMBL/GenBank/DDBJ databases">
        <authorList>
            <person name="Martin A.A"/>
            <person name="De Silva N."/>
        </authorList>
    </citation>
    <scope>NUCLEOTIDE SEQUENCE</scope>
</reference>
<sequence length="94" mass="10222">MKSLKTVVKAADNVAKIHESTVMVKNLQWFSGSKEITSSLEKFGKINEVFFFENDQTVGNGGKARVTFEKVESAEKALGASSITIDGVPVKITK</sequence>
<dbReference type="Pfam" id="PF00076">
    <property type="entry name" value="RRM_1"/>
    <property type="match status" value="1"/>
</dbReference>
<evidence type="ECO:0000259" key="2">
    <source>
        <dbReference type="PROSITE" id="PS50102"/>
    </source>
</evidence>
<dbReference type="Proteomes" id="UP000035680">
    <property type="component" value="Unassembled WGS sequence"/>
</dbReference>
<evidence type="ECO:0000313" key="3">
    <source>
        <dbReference type="Proteomes" id="UP000035680"/>
    </source>
</evidence>
<dbReference type="PROSITE" id="PS50102">
    <property type="entry name" value="RRM"/>
    <property type="match status" value="1"/>
</dbReference>
<proteinExistence type="predicted"/>
<keyword evidence="1" id="KW-0694">RNA-binding</keyword>
<dbReference type="SMART" id="SM00360">
    <property type="entry name" value="RRM"/>
    <property type="match status" value="1"/>
</dbReference>
<reference evidence="4" key="2">
    <citation type="submission" date="2015-08" db="UniProtKB">
        <authorList>
            <consortium name="WormBaseParasite"/>
        </authorList>
    </citation>
    <scope>IDENTIFICATION</scope>
</reference>
<dbReference type="GO" id="GO:0003723">
    <property type="term" value="F:RNA binding"/>
    <property type="evidence" value="ECO:0007669"/>
    <property type="project" value="UniProtKB-UniRule"/>
</dbReference>
<name>A0A0K0FU02_STRVS</name>
<keyword evidence="3" id="KW-1185">Reference proteome</keyword>
<dbReference type="InterPro" id="IPR035979">
    <property type="entry name" value="RBD_domain_sf"/>
</dbReference>
<evidence type="ECO:0000313" key="4">
    <source>
        <dbReference type="WBParaSite" id="SVE_1581400.1"/>
    </source>
</evidence>
<dbReference type="InterPro" id="IPR012677">
    <property type="entry name" value="Nucleotide-bd_a/b_plait_sf"/>
</dbReference>
<dbReference type="WBParaSite" id="SVE_1581400.1">
    <property type="protein sequence ID" value="SVE_1581400.1"/>
    <property type="gene ID" value="SVE_1581400"/>
</dbReference>